<evidence type="ECO:0000313" key="2">
    <source>
        <dbReference type="EMBL" id="TWW76200.1"/>
    </source>
</evidence>
<feature type="region of interest" description="Disordered" evidence="1">
    <location>
        <begin position="257"/>
        <end position="302"/>
    </location>
</feature>
<proteinExistence type="predicted"/>
<organism evidence="2 3">
    <name type="scientific">Takifugu flavidus</name>
    <name type="common">sansaifugu</name>
    <dbReference type="NCBI Taxonomy" id="433684"/>
    <lineage>
        <taxon>Eukaryota</taxon>
        <taxon>Metazoa</taxon>
        <taxon>Chordata</taxon>
        <taxon>Craniata</taxon>
        <taxon>Vertebrata</taxon>
        <taxon>Euteleostomi</taxon>
        <taxon>Actinopterygii</taxon>
        <taxon>Neopterygii</taxon>
        <taxon>Teleostei</taxon>
        <taxon>Neoteleostei</taxon>
        <taxon>Acanthomorphata</taxon>
        <taxon>Eupercaria</taxon>
        <taxon>Tetraodontiformes</taxon>
        <taxon>Tetradontoidea</taxon>
        <taxon>Tetraodontidae</taxon>
        <taxon>Takifugu</taxon>
    </lineage>
</organism>
<reference evidence="2 3" key="1">
    <citation type="submission" date="2019-04" db="EMBL/GenBank/DDBJ databases">
        <title>Chromosome genome assembly for Takifugu flavidus.</title>
        <authorList>
            <person name="Xiao S."/>
        </authorList>
    </citation>
    <scope>NUCLEOTIDE SEQUENCE [LARGE SCALE GENOMIC DNA]</scope>
    <source>
        <strain evidence="2">HTHZ2018</strain>
        <tissue evidence="2">Muscle</tissue>
    </source>
</reference>
<feature type="compositionally biased region" description="Basic and acidic residues" evidence="1">
    <location>
        <begin position="352"/>
        <end position="384"/>
    </location>
</feature>
<dbReference type="AlphaFoldDB" id="A0A5C6PD85"/>
<protein>
    <submittedName>
        <fullName evidence="2">Uncharacterized protein</fullName>
    </submittedName>
</protein>
<accession>A0A5C6PD85</accession>
<feature type="region of interest" description="Disordered" evidence="1">
    <location>
        <begin position="347"/>
        <end position="484"/>
    </location>
</feature>
<evidence type="ECO:0000256" key="1">
    <source>
        <dbReference type="SAM" id="MobiDB-lite"/>
    </source>
</evidence>
<comment type="caution">
    <text evidence="2">The sequence shown here is derived from an EMBL/GenBank/DDBJ whole genome shotgun (WGS) entry which is preliminary data.</text>
</comment>
<name>A0A5C6PD85_9TELE</name>
<gene>
    <name evidence="2" type="ORF">D4764_13G0008620</name>
</gene>
<keyword evidence="3" id="KW-1185">Reference proteome</keyword>
<dbReference type="EMBL" id="RHFK02000005">
    <property type="protein sequence ID" value="TWW76200.1"/>
    <property type="molecule type" value="Genomic_DNA"/>
</dbReference>
<feature type="compositionally biased region" description="Basic and acidic residues" evidence="1">
    <location>
        <begin position="436"/>
        <end position="448"/>
    </location>
</feature>
<evidence type="ECO:0000313" key="3">
    <source>
        <dbReference type="Proteomes" id="UP000324091"/>
    </source>
</evidence>
<dbReference type="Proteomes" id="UP000324091">
    <property type="component" value="Chromosome 13"/>
</dbReference>
<feature type="compositionally biased region" description="Basic residues" evidence="1">
    <location>
        <begin position="273"/>
        <end position="283"/>
    </location>
</feature>
<sequence length="536" mass="58249">MRGGYLPPDHEALDAAAGAQVKGQRGLRQEVPELFTLPSAHQRSGVAGSILQQLWAPAHTAKGLRSRVKDHGIPELKPGGAEGFQNPPPPPPPTTFILQSPTRWISFINTLSGFQTSEPPRPAPPLQPAAVAAFGHSQALLPRRPPVLCPLSPPAQPASLLPLRLSQPGLCRAAPCGIRALPRRDPSLTSPCWDAATFPAKLCLPWLYYVCARRSPASRGRQRRRRETGSQSQDKEKAGRQRLARVRLFQTFASDSSSEILSQGPRRCSPRGGHARGKRRVRATRPPAPRLDYLDPTREAGARRRDADADAAATFAVTWTATFRFALELRVNAARGWRLVPAARALKRSRSGTREKAGRVHEDRESQRDAAHGSGERRSTEEVVRACSTGCGEAEPPPSRRTEPPPDRAAAGPSRTAALQQEPSRRPLACGAENQEINRADPEPDEQKCPGGNRPSRAPLKVRKCTPAEPEPRLTPTRGPEPPPGSCFAGSVWINPGFCPRTHALALHARSSAAFTCTKWQTLGKVPGHIPEVRKL</sequence>
<feature type="compositionally biased region" description="Basic and acidic residues" evidence="1">
    <location>
        <begin position="292"/>
        <end position="302"/>
    </location>
</feature>
<feature type="region of interest" description="Disordered" evidence="1">
    <location>
        <begin position="218"/>
        <end position="241"/>
    </location>
</feature>